<protein>
    <submittedName>
        <fullName evidence="2">Uncharacterized protein</fullName>
    </submittedName>
</protein>
<name>A0A2T4C2B1_TRILO</name>
<dbReference type="AlphaFoldDB" id="A0A2T4C2B1"/>
<accession>A0A2T4C2B1</accession>
<organism evidence="2 3">
    <name type="scientific">Trichoderma longibrachiatum ATCC 18648</name>
    <dbReference type="NCBI Taxonomy" id="983965"/>
    <lineage>
        <taxon>Eukaryota</taxon>
        <taxon>Fungi</taxon>
        <taxon>Dikarya</taxon>
        <taxon>Ascomycota</taxon>
        <taxon>Pezizomycotina</taxon>
        <taxon>Sordariomycetes</taxon>
        <taxon>Hypocreomycetidae</taxon>
        <taxon>Hypocreales</taxon>
        <taxon>Hypocreaceae</taxon>
        <taxon>Trichoderma</taxon>
    </lineage>
</organism>
<evidence type="ECO:0000313" key="2">
    <source>
        <dbReference type="EMBL" id="PTB75699.1"/>
    </source>
</evidence>
<reference evidence="2 3" key="1">
    <citation type="submission" date="2016-07" db="EMBL/GenBank/DDBJ databases">
        <title>Multiple horizontal gene transfer events from other fungi enriched the ability of initially mycotrophic Trichoderma (Ascomycota) to feed on dead plant biomass.</title>
        <authorList>
            <consortium name="DOE Joint Genome Institute"/>
            <person name="Aerts A."/>
            <person name="Atanasova L."/>
            <person name="Chenthamara K."/>
            <person name="Zhang J."/>
            <person name="Grujic M."/>
            <person name="Henrissat B."/>
            <person name="Kuo A."/>
            <person name="Salamov A."/>
            <person name="Lipzen A."/>
            <person name="Labutti K."/>
            <person name="Barry K."/>
            <person name="Miao Y."/>
            <person name="Rahimi M.J."/>
            <person name="Shen Q."/>
            <person name="Grigoriev I.V."/>
            <person name="Kubicek C.P."/>
            <person name="Druzhinina I.S."/>
        </authorList>
    </citation>
    <scope>NUCLEOTIDE SEQUENCE [LARGE SCALE GENOMIC DNA]</scope>
    <source>
        <strain evidence="2 3">ATCC 18648</strain>
    </source>
</reference>
<proteinExistence type="predicted"/>
<dbReference type="Proteomes" id="UP000240760">
    <property type="component" value="Unassembled WGS sequence"/>
</dbReference>
<dbReference type="EMBL" id="KZ679133">
    <property type="protein sequence ID" value="PTB75699.1"/>
    <property type="molecule type" value="Genomic_DNA"/>
</dbReference>
<evidence type="ECO:0000256" key="1">
    <source>
        <dbReference type="SAM" id="MobiDB-lite"/>
    </source>
</evidence>
<evidence type="ECO:0000313" key="3">
    <source>
        <dbReference type="Proteomes" id="UP000240760"/>
    </source>
</evidence>
<gene>
    <name evidence="2" type="ORF">M440DRAFT_1402221</name>
</gene>
<keyword evidence="3" id="KW-1185">Reference proteome</keyword>
<feature type="region of interest" description="Disordered" evidence="1">
    <location>
        <begin position="1"/>
        <end position="40"/>
    </location>
</feature>
<sequence length="85" mass="9428">MVFLSAKTSYSQPIQTNSIPRTTRKGSQTNTHVDTCTPGSHTDSCIPHAHAAPHTNYSSSQPFTLLPPPIMQLREKRERKKIPAT</sequence>